<protein>
    <submittedName>
        <fullName evidence="1">Uncharacterized protein</fullName>
    </submittedName>
</protein>
<reference evidence="1 2" key="1">
    <citation type="journal article" date="2011" name="J. Bacteriol.">
        <title>Genome sequence of strain IMCC3088, a proteorhodopsin-containing marine bacterium belonging to the OM60/NOR5 clade.</title>
        <authorList>
            <person name="Jang Y."/>
            <person name="Oh H.M."/>
            <person name="Kang I."/>
            <person name="Lee K."/>
            <person name="Yang S.J."/>
            <person name="Cho J.C."/>
        </authorList>
    </citation>
    <scope>NUCLEOTIDE SEQUENCE [LARGE SCALE GENOMIC DNA]</scope>
    <source>
        <strain evidence="1 2">IMCC3088</strain>
    </source>
</reference>
<accession>F3L655</accession>
<dbReference type="EMBL" id="AEIG01000160">
    <property type="protein sequence ID" value="EGG28192.1"/>
    <property type="molecule type" value="Genomic_DNA"/>
</dbReference>
<sequence length="73" mass="8164">MTKRSKRARRAFKTFFLGLFATVALLWGANYLIGVEWGALFRWLGISVLALSLVILSAGVSVAAYQKFLKRRG</sequence>
<dbReference type="AlphaFoldDB" id="F3L655"/>
<comment type="caution">
    <text evidence="1">The sequence shown here is derived from an EMBL/GenBank/DDBJ whole genome shotgun (WGS) entry which is preliminary data.</text>
</comment>
<organism evidence="1 2">
    <name type="scientific">Aequoribacter fuscus</name>
    <dbReference type="NCBI Taxonomy" id="2518989"/>
    <lineage>
        <taxon>Bacteria</taxon>
        <taxon>Pseudomonadati</taxon>
        <taxon>Pseudomonadota</taxon>
        <taxon>Gammaproteobacteria</taxon>
        <taxon>Cellvibrionales</taxon>
        <taxon>Halieaceae</taxon>
        <taxon>Aequoribacter</taxon>
    </lineage>
</organism>
<proteinExistence type="predicted"/>
<evidence type="ECO:0000313" key="1">
    <source>
        <dbReference type="EMBL" id="EGG28192.1"/>
    </source>
</evidence>
<dbReference type="RefSeq" id="WP_009577366.1">
    <property type="nucleotide sequence ID" value="NZ_AEIG01000160.1"/>
</dbReference>
<gene>
    <name evidence="1" type="ORF">IMCC3088_720</name>
</gene>
<name>F3L655_9GAMM</name>
<evidence type="ECO:0000313" key="2">
    <source>
        <dbReference type="Proteomes" id="UP000005615"/>
    </source>
</evidence>
<keyword evidence="2" id="KW-1185">Reference proteome</keyword>
<dbReference type="Proteomes" id="UP000005615">
    <property type="component" value="Unassembled WGS sequence"/>
</dbReference>
<dbReference type="STRING" id="2518989.IMCC3088_720"/>